<keyword evidence="2" id="KW-1185">Reference proteome</keyword>
<dbReference type="Proteomes" id="UP000269221">
    <property type="component" value="Unassembled WGS sequence"/>
</dbReference>
<name>A0A3M0K015_HIRRU</name>
<proteinExistence type="predicted"/>
<gene>
    <name evidence="1" type="ORF">DUI87_23087</name>
</gene>
<sequence>MRNEGWQRVLAPLLSSPVTAPYGILCTALAGTPNLGRAQMFECIQTRATRLVKGLEHKSYEEAEGAGVVQPGQEEGQGDLITLHNSLKGGCSQVGIGLFSQVTSARTRGPSLKLHQGKFRLEIRKKFFTERVIRHLNGLPRAVVESPSLEVALSDTV</sequence>
<comment type="caution">
    <text evidence="1">The sequence shown here is derived from an EMBL/GenBank/DDBJ whole genome shotgun (WGS) entry which is preliminary data.</text>
</comment>
<evidence type="ECO:0000313" key="2">
    <source>
        <dbReference type="Proteomes" id="UP000269221"/>
    </source>
</evidence>
<organism evidence="1 2">
    <name type="scientific">Hirundo rustica rustica</name>
    <dbReference type="NCBI Taxonomy" id="333673"/>
    <lineage>
        <taxon>Eukaryota</taxon>
        <taxon>Metazoa</taxon>
        <taxon>Chordata</taxon>
        <taxon>Craniata</taxon>
        <taxon>Vertebrata</taxon>
        <taxon>Euteleostomi</taxon>
        <taxon>Archelosauria</taxon>
        <taxon>Archosauria</taxon>
        <taxon>Dinosauria</taxon>
        <taxon>Saurischia</taxon>
        <taxon>Theropoda</taxon>
        <taxon>Coelurosauria</taxon>
        <taxon>Aves</taxon>
        <taxon>Neognathae</taxon>
        <taxon>Neoaves</taxon>
        <taxon>Telluraves</taxon>
        <taxon>Australaves</taxon>
        <taxon>Passeriformes</taxon>
        <taxon>Sylvioidea</taxon>
        <taxon>Hirundinidae</taxon>
        <taxon>Hirundo</taxon>
    </lineage>
</organism>
<dbReference type="STRING" id="333673.A0A3M0K015"/>
<dbReference type="EMBL" id="QRBI01000144">
    <property type="protein sequence ID" value="RMC00477.1"/>
    <property type="molecule type" value="Genomic_DNA"/>
</dbReference>
<evidence type="ECO:0000313" key="1">
    <source>
        <dbReference type="EMBL" id="RMC00477.1"/>
    </source>
</evidence>
<reference evidence="1 2" key="1">
    <citation type="submission" date="2018-07" db="EMBL/GenBank/DDBJ databases">
        <title>A high quality draft genome assembly of the barn swallow (H. rustica rustica).</title>
        <authorList>
            <person name="Formenti G."/>
            <person name="Chiara M."/>
            <person name="Poveda L."/>
            <person name="Francoijs K.-J."/>
            <person name="Bonisoli-Alquati A."/>
            <person name="Canova L."/>
            <person name="Gianfranceschi L."/>
            <person name="Horner D.S."/>
            <person name="Saino N."/>
        </authorList>
    </citation>
    <scope>NUCLEOTIDE SEQUENCE [LARGE SCALE GENOMIC DNA]</scope>
    <source>
        <strain evidence="1">Chelidonia</strain>
        <tissue evidence="1">Blood</tissue>
    </source>
</reference>
<dbReference type="AlphaFoldDB" id="A0A3M0K015"/>
<accession>A0A3M0K015</accession>
<protein>
    <submittedName>
        <fullName evidence="1">Uncharacterized protein</fullName>
    </submittedName>
</protein>
<dbReference type="OrthoDB" id="276744at2759"/>